<feature type="domain" description="HTH lysR-type" evidence="5">
    <location>
        <begin position="5"/>
        <end position="62"/>
    </location>
</feature>
<evidence type="ECO:0000313" key="6">
    <source>
        <dbReference type="EMBL" id="KMO85493.1"/>
    </source>
</evidence>
<dbReference type="GO" id="GO:0000976">
    <property type="term" value="F:transcription cis-regulatory region binding"/>
    <property type="evidence" value="ECO:0007669"/>
    <property type="project" value="TreeGrafter"/>
</dbReference>
<dbReference type="Gene3D" id="1.10.10.10">
    <property type="entry name" value="Winged helix-like DNA-binding domain superfamily/Winged helix DNA-binding domain"/>
    <property type="match status" value="1"/>
</dbReference>
<reference evidence="6 7" key="1">
    <citation type="submission" date="2015-06" db="EMBL/GenBank/DDBJ databases">
        <title>Draft genome sequence of beer spoilage bacterium Megasphaera cerevisiae type strain 20462.</title>
        <authorList>
            <person name="Kutumbaka K."/>
            <person name="Pasmowitz J."/>
            <person name="Mategko J."/>
            <person name="Reyes D."/>
            <person name="Friedrich A."/>
            <person name="Han S."/>
            <person name="Martens-Habbena W."/>
            <person name="Neal-McKinney J."/>
            <person name="Janagama H.K."/>
            <person name="Nadala C."/>
            <person name="Samadpour M."/>
        </authorList>
    </citation>
    <scope>NUCLEOTIDE SEQUENCE [LARGE SCALE GENOMIC DNA]</scope>
    <source>
        <strain evidence="6 7">DSM 20462</strain>
    </source>
</reference>
<keyword evidence="2" id="KW-0805">Transcription regulation</keyword>
<dbReference type="SUPFAM" id="SSF46785">
    <property type="entry name" value="Winged helix' DNA-binding domain"/>
    <property type="match status" value="1"/>
</dbReference>
<gene>
    <name evidence="6" type="ORF">AB840_13250</name>
</gene>
<dbReference type="PANTHER" id="PTHR30126:SF40">
    <property type="entry name" value="HTH-TYPE TRANSCRIPTIONAL REGULATOR GLTR"/>
    <property type="match status" value="1"/>
</dbReference>
<protein>
    <submittedName>
        <fullName evidence="6">LysR family transcriptional regulator</fullName>
    </submittedName>
</protein>
<proteinExistence type="inferred from homology"/>
<evidence type="ECO:0000256" key="1">
    <source>
        <dbReference type="ARBA" id="ARBA00009437"/>
    </source>
</evidence>
<dbReference type="RefSeq" id="WP_048515336.1">
    <property type="nucleotide sequence ID" value="NZ_FUXD01000004.1"/>
</dbReference>
<dbReference type="GO" id="GO:0003700">
    <property type="term" value="F:DNA-binding transcription factor activity"/>
    <property type="evidence" value="ECO:0007669"/>
    <property type="project" value="InterPro"/>
</dbReference>
<dbReference type="InterPro" id="IPR036388">
    <property type="entry name" value="WH-like_DNA-bd_sf"/>
</dbReference>
<name>A0A0J6WTK0_9FIRM</name>
<organism evidence="6 7">
    <name type="scientific">Megasphaera cerevisiae DSM 20462</name>
    <dbReference type="NCBI Taxonomy" id="1122219"/>
    <lineage>
        <taxon>Bacteria</taxon>
        <taxon>Bacillati</taxon>
        <taxon>Bacillota</taxon>
        <taxon>Negativicutes</taxon>
        <taxon>Veillonellales</taxon>
        <taxon>Veillonellaceae</taxon>
        <taxon>Megasphaera</taxon>
    </lineage>
</organism>
<keyword evidence="7" id="KW-1185">Reference proteome</keyword>
<evidence type="ECO:0000256" key="2">
    <source>
        <dbReference type="ARBA" id="ARBA00023015"/>
    </source>
</evidence>
<evidence type="ECO:0000313" key="7">
    <source>
        <dbReference type="Proteomes" id="UP000036503"/>
    </source>
</evidence>
<dbReference type="InterPro" id="IPR036390">
    <property type="entry name" value="WH_DNA-bd_sf"/>
</dbReference>
<evidence type="ECO:0000256" key="4">
    <source>
        <dbReference type="ARBA" id="ARBA00023163"/>
    </source>
</evidence>
<dbReference type="PATRIC" id="fig|1122219.3.peg.2857"/>
<evidence type="ECO:0000256" key="3">
    <source>
        <dbReference type="ARBA" id="ARBA00023125"/>
    </source>
</evidence>
<dbReference type="InterPro" id="IPR005119">
    <property type="entry name" value="LysR_subst-bd"/>
</dbReference>
<dbReference type="SUPFAM" id="SSF53850">
    <property type="entry name" value="Periplasmic binding protein-like II"/>
    <property type="match status" value="1"/>
</dbReference>
<dbReference type="Pfam" id="PF03466">
    <property type="entry name" value="LysR_substrate"/>
    <property type="match status" value="1"/>
</dbReference>
<dbReference type="PANTHER" id="PTHR30126">
    <property type="entry name" value="HTH-TYPE TRANSCRIPTIONAL REGULATOR"/>
    <property type="match status" value="1"/>
</dbReference>
<sequence length="302" mass="34951">MDELPSIQQLENFILYGKYRNFTAAAKAANITQSAFSFQMKKMEELVGVQLITRSNRGSDLTEAGEQFLQQVTAVMQELEQSLYDLRSRHSETVTVTVGTMLSLGDVLMNRHLAYFQKYHREIVLSVYNLEARQLLEELSQDRVDIISTFYLPQMDITGYEKVLVCKDELVYYAPRLDISGTRVTAKEAASQPLAQYSPQYLMNLYLEQYFAGQTSTALQVQAWFSTPYAIMQYCQQNRIGAVLPRRFLQAMGVVHGWYELDPQIQVPCYLLYKRQNPKYAQIQIFIEYIRTTYHLDPDSLT</sequence>
<comment type="caution">
    <text evidence="6">The sequence shown here is derived from an EMBL/GenBank/DDBJ whole genome shotgun (WGS) entry which is preliminary data.</text>
</comment>
<dbReference type="Pfam" id="PF00126">
    <property type="entry name" value="HTH_1"/>
    <property type="match status" value="1"/>
</dbReference>
<dbReference type="PRINTS" id="PR00039">
    <property type="entry name" value="HTHLYSR"/>
</dbReference>
<evidence type="ECO:0000259" key="5">
    <source>
        <dbReference type="PROSITE" id="PS50931"/>
    </source>
</evidence>
<accession>A0A0J6WTK0</accession>
<dbReference type="Gene3D" id="3.40.190.290">
    <property type="match status" value="1"/>
</dbReference>
<comment type="similarity">
    <text evidence="1">Belongs to the LysR transcriptional regulatory family.</text>
</comment>
<dbReference type="STRING" id="39029.BSR42_04625"/>
<dbReference type="OrthoDB" id="1631201at2"/>
<dbReference type="InParanoid" id="A0A0J6WTK0"/>
<dbReference type="CDD" id="cd05466">
    <property type="entry name" value="PBP2_LTTR_substrate"/>
    <property type="match status" value="1"/>
</dbReference>
<dbReference type="AlphaFoldDB" id="A0A0J6WTK0"/>
<dbReference type="EMBL" id="LEKT01000061">
    <property type="protein sequence ID" value="KMO85493.1"/>
    <property type="molecule type" value="Genomic_DNA"/>
</dbReference>
<keyword evidence="3" id="KW-0238">DNA-binding</keyword>
<dbReference type="Proteomes" id="UP000036503">
    <property type="component" value="Unassembled WGS sequence"/>
</dbReference>
<dbReference type="PROSITE" id="PS50931">
    <property type="entry name" value="HTH_LYSR"/>
    <property type="match status" value="1"/>
</dbReference>
<keyword evidence="4" id="KW-0804">Transcription</keyword>
<dbReference type="InterPro" id="IPR000847">
    <property type="entry name" value="LysR_HTH_N"/>
</dbReference>